<accession>A0AAE1MHQ3</accession>
<protein>
    <submittedName>
        <fullName evidence="2">Uncharacterized protein</fullName>
    </submittedName>
</protein>
<dbReference type="EMBL" id="JAWXYG010000008">
    <property type="protein sequence ID" value="KAK4265764.1"/>
    <property type="molecule type" value="Genomic_DNA"/>
</dbReference>
<proteinExistence type="predicted"/>
<feature type="region of interest" description="Disordered" evidence="1">
    <location>
        <begin position="117"/>
        <end position="136"/>
    </location>
</feature>
<gene>
    <name evidence="2" type="ORF">QN277_026777</name>
</gene>
<comment type="caution">
    <text evidence="2">The sequence shown here is derived from an EMBL/GenBank/DDBJ whole genome shotgun (WGS) entry which is preliminary data.</text>
</comment>
<evidence type="ECO:0000313" key="3">
    <source>
        <dbReference type="Proteomes" id="UP001293593"/>
    </source>
</evidence>
<feature type="compositionally biased region" description="Basic and acidic residues" evidence="1">
    <location>
        <begin position="244"/>
        <end position="254"/>
    </location>
</feature>
<feature type="compositionally biased region" description="Basic and acidic residues" evidence="1">
    <location>
        <begin position="349"/>
        <end position="414"/>
    </location>
</feature>
<sequence length="628" mass="68993">MAPLHCTVFSLLLPSNDSITKRTYPLLVVSSIPTSNPFRVRLRRKNHLRHKILKTLTTSHPSINPLLPQESHPLPSHTTEVDDSRVEVPADGDPPGSVAAAAREGGELEELPVSVASGSDAAAAGEGGEWEELPVSGMAGTSGEFNGIAGKLSAKSILKYGAILFGAFVLQTTFSVLIMLDDDSKQKAEDSNVRGKRSVLFDASGKAMRLTSGSGVFSLKHQLEMDKKIEEIKLMAREARRIEGDKEGEEIRDPESDDESAVSGHRLGIEKEIGERLLKLQDRVNSDQDKTALLNVIKNLGTSVKSAGGVVKDNKNVNERNGSLMFKKKFKYESPSTKPRKAPKGFSGTRDHKASDAETRHSSSKDKAEAQENRSTATDHEQILHVDKRLNQQDVEARETDSRLSLEDRGKLVDEEANTLQDTGKNLEELMAKSNEETGTRVKDKKSDGGFGEDAKTNFEKGDDVLSINGNPKHGIADNVSAAKNVKVKQANAETDIWWLKLRYVLVIIMRRGSDKEGPSRLYNLKMTSQEDDQNDYSYIVAFEDHADANNFCYLLESFFEDLGDFSADAVPMSIKELHQAVKSHGKKVVVVKKRQLQLYAGQPLSDVENTLCSLAEQSQNVGPADSK</sequence>
<feature type="region of interest" description="Disordered" evidence="1">
    <location>
        <begin position="59"/>
        <end position="100"/>
    </location>
</feature>
<dbReference type="Proteomes" id="UP001293593">
    <property type="component" value="Unassembled WGS sequence"/>
</dbReference>
<organism evidence="2 3">
    <name type="scientific">Acacia crassicarpa</name>
    <name type="common">northern wattle</name>
    <dbReference type="NCBI Taxonomy" id="499986"/>
    <lineage>
        <taxon>Eukaryota</taxon>
        <taxon>Viridiplantae</taxon>
        <taxon>Streptophyta</taxon>
        <taxon>Embryophyta</taxon>
        <taxon>Tracheophyta</taxon>
        <taxon>Spermatophyta</taxon>
        <taxon>Magnoliopsida</taxon>
        <taxon>eudicotyledons</taxon>
        <taxon>Gunneridae</taxon>
        <taxon>Pentapetalae</taxon>
        <taxon>rosids</taxon>
        <taxon>fabids</taxon>
        <taxon>Fabales</taxon>
        <taxon>Fabaceae</taxon>
        <taxon>Caesalpinioideae</taxon>
        <taxon>mimosoid clade</taxon>
        <taxon>Acacieae</taxon>
        <taxon>Acacia</taxon>
    </lineage>
</organism>
<keyword evidence="3" id="KW-1185">Reference proteome</keyword>
<feature type="region of interest" description="Disordered" evidence="1">
    <location>
        <begin position="328"/>
        <end position="456"/>
    </location>
</feature>
<feature type="region of interest" description="Disordered" evidence="1">
    <location>
        <begin position="244"/>
        <end position="263"/>
    </location>
</feature>
<dbReference type="PANTHER" id="PTHR34962">
    <property type="entry name" value="EMBRYO DEFECTIVE 1703-RELATED"/>
    <property type="match status" value="1"/>
</dbReference>
<dbReference type="PANTHER" id="PTHR34962:SF3">
    <property type="entry name" value="ABC SUBFAMILY C PROTEIN"/>
    <property type="match status" value="1"/>
</dbReference>
<dbReference type="AlphaFoldDB" id="A0AAE1MHQ3"/>
<evidence type="ECO:0000256" key="1">
    <source>
        <dbReference type="SAM" id="MobiDB-lite"/>
    </source>
</evidence>
<reference evidence="2" key="1">
    <citation type="submission" date="2023-10" db="EMBL/GenBank/DDBJ databases">
        <title>Chromosome-level genome of the transformable northern wattle, Acacia crassicarpa.</title>
        <authorList>
            <person name="Massaro I."/>
            <person name="Sinha N.R."/>
            <person name="Poethig S."/>
            <person name="Leichty A.R."/>
        </authorList>
    </citation>
    <scope>NUCLEOTIDE SEQUENCE</scope>
    <source>
        <strain evidence="2">Acra3RX</strain>
        <tissue evidence="2">Leaf</tissue>
    </source>
</reference>
<evidence type="ECO:0000313" key="2">
    <source>
        <dbReference type="EMBL" id="KAK4265764.1"/>
    </source>
</evidence>
<name>A0AAE1MHQ3_9FABA</name>
<feature type="compositionally biased region" description="Basic and acidic residues" evidence="1">
    <location>
        <begin position="79"/>
        <end position="88"/>
    </location>
</feature>
<feature type="compositionally biased region" description="Basic and acidic residues" evidence="1">
    <location>
        <begin position="425"/>
        <end position="456"/>
    </location>
</feature>